<dbReference type="EMBL" id="CAAHFG010000002">
    <property type="protein sequence ID" value="VGO14955.1"/>
    <property type="molecule type" value="Genomic_DNA"/>
</dbReference>
<dbReference type="InterPro" id="IPR004628">
    <property type="entry name" value="Man_deHydtase"/>
</dbReference>
<evidence type="ECO:0000256" key="8">
    <source>
        <dbReference type="ARBA" id="ARBA00023004"/>
    </source>
</evidence>
<comment type="pathway">
    <text evidence="5">Carbohydrate metabolism; pentose and glucuronate interconversion.</text>
</comment>
<keyword evidence="8" id="KW-0408">Iron</keyword>
<evidence type="ECO:0000256" key="10">
    <source>
        <dbReference type="ARBA" id="ARBA00023239"/>
    </source>
</evidence>
<keyword evidence="9" id="KW-0464">Manganese</keyword>
<dbReference type="Pfam" id="PF03786">
    <property type="entry name" value="UxuA"/>
    <property type="match status" value="2"/>
</dbReference>
<dbReference type="InterPro" id="IPR036237">
    <property type="entry name" value="Xyl_isomerase-like_sf"/>
</dbReference>
<dbReference type="GO" id="GO:0008927">
    <property type="term" value="F:mannonate dehydratase activity"/>
    <property type="evidence" value="ECO:0007669"/>
    <property type="project" value="UniProtKB-UniRule"/>
</dbReference>
<gene>
    <name evidence="12" type="primary">uxuA</name>
    <name evidence="12" type="ORF">PDESU_03535</name>
</gene>
<comment type="similarity">
    <text evidence="6">Belongs to the mannonate dehydratase family.</text>
</comment>
<reference evidence="12 13" key="1">
    <citation type="submission" date="2019-04" db="EMBL/GenBank/DDBJ databases">
        <authorList>
            <person name="Van Vliet M D."/>
        </authorList>
    </citation>
    <scope>NUCLEOTIDE SEQUENCE [LARGE SCALE GENOMIC DNA]</scope>
    <source>
        <strain evidence="12 13">F1</strain>
    </source>
</reference>
<keyword evidence="13" id="KW-1185">Reference proteome</keyword>
<evidence type="ECO:0000256" key="1">
    <source>
        <dbReference type="ARBA" id="ARBA00001794"/>
    </source>
</evidence>
<evidence type="ECO:0000313" key="12">
    <source>
        <dbReference type="EMBL" id="VGO14955.1"/>
    </source>
</evidence>
<comment type="cofactor">
    <cofactor evidence="2">
        <name>Mn(2+)</name>
        <dbReference type="ChEBI" id="CHEBI:29035"/>
    </cofactor>
</comment>
<dbReference type="GO" id="GO:0008198">
    <property type="term" value="F:ferrous iron binding"/>
    <property type="evidence" value="ECO:0007669"/>
    <property type="project" value="TreeGrafter"/>
</dbReference>
<dbReference type="SUPFAM" id="SSF51658">
    <property type="entry name" value="Xylose isomerase-like"/>
    <property type="match status" value="1"/>
</dbReference>
<sequence>MSEIFNQNWNRERVRAGMRWFGREDEVSIRNIQQTPGVTNIITALHHIPAGEIWTENEVATRKIEVEFLPHPEAPAELEGMKRFQWYTINGERTGLVWDTAESLVFTEDIKNGSPNREEHIQNYKTSLQNLGRFGVKNVVGNFMLVADWTRTSITTLPDGSKTLKYIHSAFAAFDLYLLKRHDNEQAYIDDGSFTKAEVAEARKYWDAYLANSPERQAELIAMITAGLPGAQEGFTLDDFRAAVAKYEGMSVEVLQEHIAYFLDAVVPVANAAGVRLCCHADDPAFTPFLGTPRAVGGSDGYKFLLDHGCGVNMCIGSLMANESNRDITTVIREIAEYGRMKGMGMEEIFPHIHLRPIETDGKNFREGHHAEHREELAKVVHTLVDLGWQGVFRPDHAPASDHGFGRPGYDVIGRGYGAQLLLGLFEMAEIVKATRAKTIEAAIRASNGDMHLRDEAIKAAGKAEAKQIGKKIAFIKVPFVYGEQGVMASLTPS</sequence>
<organism evidence="12 13">
    <name type="scientific">Pontiella desulfatans</name>
    <dbReference type="NCBI Taxonomy" id="2750659"/>
    <lineage>
        <taxon>Bacteria</taxon>
        <taxon>Pseudomonadati</taxon>
        <taxon>Kiritimatiellota</taxon>
        <taxon>Kiritimatiellia</taxon>
        <taxon>Kiritimatiellales</taxon>
        <taxon>Pontiellaceae</taxon>
        <taxon>Pontiella</taxon>
    </lineage>
</organism>
<dbReference type="Gene3D" id="3.20.20.150">
    <property type="entry name" value="Divalent-metal-dependent TIM barrel enzymes"/>
    <property type="match status" value="1"/>
</dbReference>
<dbReference type="PANTHER" id="PTHR30387">
    <property type="entry name" value="MANNONATE DEHYDRATASE"/>
    <property type="match status" value="1"/>
</dbReference>
<dbReference type="EC" id="4.2.1.8" evidence="7 11"/>
<comment type="function">
    <text evidence="4">Catalyzes the dehydration of D-mannonate.</text>
</comment>
<comment type="catalytic activity">
    <reaction evidence="1">
        <text>D-mannonate = 2-dehydro-3-deoxy-D-gluconate + H2O</text>
        <dbReference type="Rhea" id="RHEA:20097"/>
        <dbReference type="ChEBI" id="CHEBI:15377"/>
        <dbReference type="ChEBI" id="CHEBI:17767"/>
        <dbReference type="ChEBI" id="CHEBI:57990"/>
        <dbReference type="EC" id="4.2.1.8"/>
    </reaction>
</comment>
<protein>
    <recommendedName>
        <fullName evidence="7 11">Mannonate dehydratase</fullName>
        <ecNumber evidence="7 11">4.2.1.8</ecNumber>
    </recommendedName>
</protein>
<evidence type="ECO:0000256" key="6">
    <source>
        <dbReference type="ARBA" id="ARBA00007389"/>
    </source>
</evidence>
<evidence type="ECO:0000256" key="3">
    <source>
        <dbReference type="ARBA" id="ARBA00001954"/>
    </source>
</evidence>
<evidence type="ECO:0000256" key="11">
    <source>
        <dbReference type="NCBIfam" id="TIGR00695"/>
    </source>
</evidence>
<dbReference type="NCBIfam" id="NF003027">
    <property type="entry name" value="PRK03906.1"/>
    <property type="match status" value="1"/>
</dbReference>
<comment type="cofactor">
    <cofactor evidence="3">
        <name>Fe(2+)</name>
        <dbReference type="ChEBI" id="CHEBI:29033"/>
    </cofactor>
</comment>
<evidence type="ECO:0000256" key="2">
    <source>
        <dbReference type="ARBA" id="ARBA00001936"/>
    </source>
</evidence>
<dbReference type="PANTHER" id="PTHR30387:SF2">
    <property type="entry name" value="MANNONATE DEHYDRATASE"/>
    <property type="match status" value="1"/>
</dbReference>
<dbReference type="GO" id="GO:0030145">
    <property type="term" value="F:manganese ion binding"/>
    <property type="evidence" value="ECO:0007669"/>
    <property type="project" value="TreeGrafter"/>
</dbReference>
<evidence type="ECO:0000256" key="9">
    <source>
        <dbReference type="ARBA" id="ARBA00023211"/>
    </source>
</evidence>
<dbReference type="RefSeq" id="WP_136080573.1">
    <property type="nucleotide sequence ID" value="NZ_CAAHFG010000002.1"/>
</dbReference>
<evidence type="ECO:0000256" key="7">
    <source>
        <dbReference type="ARBA" id="ARBA00012927"/>
    </source>
</evidence>
<accession>A0A6C2U4Y2</accession>
<proteinExistence type="inferred from homology"/>
<evidence type="ECO:0000313" key="13">
    <source>
        <dbReference type="Proteomes" id="UP000366872"/>
    </source>
</evidence>
<dbReference type="UniPathway" id="UPA00246"/>
<dbReference type="Proteomes" id="UP000366872">
    <property type="component" value="Unassembled WGS sequence"/>
</dbReference>
<dbReference type="AlphaFoldDB" id="A0A6C2U4Y2"/>
<keyword evidence="10" id="KW-0456">Lyase</keyword>
<evidence type="ECO:0000256" key="4">
    <source>
        <dbReference type="ARBA" id="ARBA00002713"/>
    </source>
</evidence>
<dbReference type="GO" id="GO:0042840">
    <property type="term" value="P:D-glucuronate catabolic process"/>
    <property type="evidence" value="ECO:0007669"/>
    <property type="project" value="TreeGrafter"/>
</dbReference>
<name>A0A6C2U4Y2_PONDE</name>
<evidence type="ECO:0000256" key="5">
    <source>
        <dbReference type="ARBA" id="ARBA00004892"/>
    </source>
</evidence>
<dbReference type="NCBIfam" id="TIGR00695">
    <property type="entry name" value="uxuA"/>
    <property type="match status" value="1"/>
</dbReference>